<dbReference type="PIRSF" id="PIRSF000446">
    <property type="entry name" value="Mct"/>
    <property type="match status" value="1"/>
</dbReference>
<sequence>MSEASQTRAFVFPGQGSQVVGMGQALAEEYQTAREVFEEVDDALSQSLSRLMAEGPAEDLTLTENAQPALMAVSLAVVRVLQKDGGVSLADSARFVAGHSLGEYSALAAAGAFSLADAARLLKVRGRAMQRAVPVGQGAMAALLGLDVDAARAIAAEVAGDRVCTAANDNAPGQVVVSGHAEAVKLAVDLAADRGAKRAVMLPVSAPFHCALMAPAAEAMLDALADVPMVAPNPPVVANVLASAISDPDAIRARLVEQVTGSVRWRESVLFMKDEGVTTLVELGTGKVLSGLARRIDPAMKGISVQTPKDIEGFLASM</sequence>
<dbReference type="EC" id="2.3.1.39" evidence="1 6"/>
<comment type="catalytic activity">
    <reaction evidence="5 6">
        <text>holo-[ACP] + malonyl-CoA = malonyl-[ACP] + CoA</text>
        <dbReference type="Rhea" id="RHEA:41792"/>
        <dbReference type="Rhea" id="RHEA-COMP:9623"/>
        <dbReference type="Rhea" id="RHEA-COMP:9685"/>
        <dbReference type="ChEBI" id="CHEBI:57287"/>
        <dbReference type="ChEBI" id="CHEBI:57384"/>
        <dbReference type="ChEBI" id="CHEBI:64479"/>
        <dbReference type="ChEBI" id="CHEBI:78449"/>
        <dbReference type="EC" id="2.3.1.39"/>
    </reaction>
</comment>
<dbReference type="PANTHER" id="PTHR42681:SF1">
    <property type="entry name" value="MALONYL-COA-ACYL CARRIER PROTEIN TRANSACYLASE, MITOCHONDRIAL"/>
    <property type="match status" value="1"/>
</dbReference>
<comment type="similarity">
    <text evidence="6">Belongs to the fabD family.</text>
</comment>
<feature type="domain" description="Malonyl-CoA:ACP transacylase (MAT)" evidence="8">
    <location>
        <begin position="11"/>
        <end position="310"/>
    </location>
</feature>
<keyword evidence="4 6" id="KW-0012">Acyltransferase</keyword>
<evidence type="ECO:0000256" key="6">
    <source>
        <dbReference type="PIRNR" id="PIRNR000446"/>
    </source>
</evidence>
<evidence type="ECO:0000313" key="10">
    <source>
        <dbReference type="Proteomes" id="UP000554286"/>
    </source>
</evidence>
<dbReference type="InterPro" id="IPR016036">
    <property type="entry name" value="Malonyl_transacylase_ACP-bd"/>
</dbReference>
<evidence type="ECO:0000256" key="7">
    <source>
        <dbReference type="PIRSR" id="PIRSR000446-1"/>
    </source>
</evidence>
<dbReference type="InterPro" id="IPR024925">
    <property type="entry name" value="Malonyl_CoA-ACP_transAc"/>
</dbReference>
<evidence type="ECO:0000256" key="4">
    <source>
        <dbReference type="ARBA" id="ARBA00023315"/>
    </source>
</evidence>
<dbReference type="AlphaFoldDB" id="A0A7W6W8X4"/>
<comment type="caution">
    <text evidence="9">The sequence shown here is derived from an EMBL/GenBank/DDBJ whole genome shotgun (WGS) entry which is preliminary data.</text>
</comment>
<feature type="active site" evidence="7">
    <location>
        <position position="209"/>
    </location>
</feature>
<feature type="active site" evidence="7">
    <location>
        <position position="100"/>
    </location>
</feature>
<proteinExistence type="inferred from homology"/>
<evidence type="ECO:0000256" key="1">
    <source>
        <dbReference type="ARBA" id="ARBA00013258"/>
    </source>
</evidence>
<dbReference type="SUPFAM" id="SSF52151">
    <property type="entry name" value="FabD/lysophospholipase-like"/>
    <property type="match status" value="1"/>
</dbReference>
<evidence type="ECO:0000313" key="9">
    <source>
        <dbReference type="EMBL" id="MBB4265309.1"/>
    </source>
</evidence>
<dbReference type="InterPro" id="IPR004410">
    <property type="entry name" value="Malonyl_CoA-ACP_transAc_FabD"/>
</dbReference>
<dbReference type="RefSeq" id="WP_184042934.1">
    <property type="nucleotide sequence ID" value="NZ_JACIGK010000005.1"/>
</dbReference>
<dbReference type="Gene3D" id="3.40.366.10">
    <property type="entry name" value="Malonyl-Coenzyme A Acyl Carrier Protein, domain 2"/>
    <property type="match status" value="1"/>
</dbReference>
<dbReference type="GO" id="GO:0005829">
    <property type="term" value="C:cytosol"/>
    <property type="evidence" value="ECO:0007669"/>
    <property type="project" value="TreeGrafter"/>
</dbReference>
<accession>A0A7W6W8X4</accession>
<dbReference type="GO" id="GO:0004314">
    <property type="term" value="F:[acyl-carrier-protein] S-malonyltransferase activity"/>
    <property type="evidence" value="ECO:0007669"/>
    <property type="project" value="UniProtKB-EC"/>
</dbReference>
<evidence type="ECO:0000259" key="8">
    <source>
        <dbReference type="SMART" id="SM00827"/>
    </source>
</evidence>
<dbReference type="SUPFAM" id="SSF55048">
    <property type="entry name" value="Probable ACP-binding domain of malonyl-CoA ACP transacylase"/>
    <property type="match status" value="1"/>
</dbReference>
<dbReference type="FunFam" id="3.30.70.250:FF:000001">
    <property type="entry name" value="Malonyl CoA-acyl carrier protein transacylase"/>
    <property type="match status" value="1"/>
</dbReference>
<gene>
    <name evidence="9" type="ORF">GGD89_000927</name>
</gene>
<evidence type="ECO:0000256" key="3">
    <source>
        <dbReference type="ARBA" id="ARBA00022679"/>
    </source>
</evidence>
<organism evidence="9 10">
    <name type="scientific">Roseospira visakhapatnamensis</name>
    <dbReference type="NCBI Taxonomy" id="390880"/>
    <lineage>
        <taxon>Bacteria</taxon>
        <taxon>Pseudomonadati</taxon>
        <taxon>Pseudomonadota</taxon>
        <taxon>Alphaproteobacteria</taxon>
        <taxon>Rhodospirillales</taxon>
        <taxon>Rhodospirillaceae</taxon>
        <taxon>Roseospira</taxon>
    </lineage>
</organism>
<dbReference type="InterPro" id="IPR050858">
    <property type="entry name" value="Mal-CoA-ACP_Trans/PKS_FabD"/>
</dbReference>
<reference evidence="9 10" key="1">
    <citation type="submission" date="2020-08" db="EMBL/GenBank/DDBJ databases">
        <title>Genome sequencing of Purple Non-Sulfur Bacteria from various extreme environments.</title>
        <authorList>
            <person name="Mayer M."/>
        </authorList>
    </citation>
    <scope>NUCLEOTIDE SEQUENCE [LARGE SCALE GENOMIC DNA]</scope>
    <source>
        <strain evidence="9 10">JA131</strain>
    </source>
</reference>
<dbReference type="Proteomes" id="UP000554286">
    <property type="component" value="Unassembled WGS sequence"/>
</dbReference>
<dbReference type="InterPro" id="IPR016035">
    <property type="entry name" value="Acyl_Trfase/lysoPLipase"/>
</dbReference>
<keyword evidence="10" id="KW-1185">Reference proteome</keyword>
<keyword evidence="3 6" id="KW-0808">Transferase</keyword>
<protein>
    <recommendedName>
        <fullName evidence="2 6">Malonyl CoA-acyl carrier protein transacylase</fullName>
        <ecNumber evidence="1 6">2.3.1.39</ecNumber>
    </recommendedName>
</protein>
<dbReference type="GO" id="GO:0006633">
    <property type="term" value="P:fatty acid biosynthetic process"/>
    <property type="evidence" value="ECO:0007669"/>
    <property type="project" value="TreeGrafter"/>
</dbReference>
<evidence type="ECO:0000256" key="5">
    <source>
        <dbReference type="ARBA" id="ARBA00048462"/>
    </source>
</evidence>
<dbReference type="Pfam" id="PF00698">
    <property type="entry name" value="Acyl_transf_1"/>
    <property type="match status" value="1"/>
</dbReference>
<dbReference type="PANTHER" id="PTHR42681">
    <property type="entry name" value="MALONYL-COA-ACYL CARRIER PROTEIN TRANSACYLASE, MITOCHONDRIAL"/>
    <property type="match status" value="1"/>
</dbReference>
<dbReference type="EMBL" id="JACIGK010000005">
    <property type="protein sequence ID" value="MBB4265309.1"/>
    <property type="molecule type" value="Genomic_DNA"/>
</dbReference>
<dbReference type="SMART" id="SM00827">
    <property type="entry name" value="PKS_AT"/>
    <property type="match status" value="1"/>
</dbReference>
<dbReference type="InterPro" id="IPR014043">
    <property type="entry name" value="Acyl_transferase_dom"/>
</dbReference>
<name>A0A7W6W8X4_9PROT</name>
<dbReference type="NCBIfam" id="TIGR00128">
    <property type="entry name" value="fabD"/>
    <property type="match status" value="1"/>
</dbReference>
<dbReference type="Gene3D" id="3.30.70.250">
    <property type="entry name" value="Malonyl-CoA ACP transacylase, ACP-binding"/>
    <property type="match status" value="1"/>
</dbReference>
<evidence type="ECO:0000256" key="2">
    <source>
        <dbReference type="ARBA" id="ARBA00018953"/>
    </source>
</evidence>
<dbReference type="InterPro" id="IPR001227">
    <property type="entry name" value="Ac_transferase_dom_sf"/>
</dbReference>